<name>A0ACB0JV59_TRIPR</name>
<dbReference type="Proteomes" id="UP001177021">
    <property type="component" value="Unassembled WGS sequence"/>
</dbReference>
<proteinExistence type="predicted"/>
<accession>A0ACB0JV59</accession>
<reference evidence="1" key="1">
    <citation type="submission" date="2023-10" db="EMBL/GenBank/DDBJ databases">
        <authorList>
            <person name="Rodriguez Cubillos JULIANA M."/>
            <person name="De Vega J."/>
        </authorList>
    </citation>
    <scope>NUCLEOTIDE SEQUENCE</scope>
</reference>
<comment type="caution">
    <text evidence="1">The sequence shown here is derived from an EMBL/GenBank/DDBJ whole genome shotgun (WGS) entry which is preliminary data.</text>
</comment>
<protein>
    <submittedName>
        <fullName evidence="1">Uncharacterized protein</fullName>
    </submittedName>
</protein>
<evidence type="ECO:0000313" key="2">
    <source>
        <dbReference type="Proteomes" id="UP001177021"/>
    </source>
</evidence>
<organism evidence="1 2">
    <name type="scientific">Trifolium pratense</name>
    <name type="common">Red clover</name>
    <dbReference type="NCBI Taxonomy" id="57577"/>
    <lineage>
        <taxon>Eukaryota</taxon>
        <taxon>Viridiplantae</taxon>
        <taxon>Streptophyta</taxon>
        <taxon>Embryophyta</taxon>
        <taxon>Tracheophyta</taxon>
        <taxon>Spermatophyta</taxon>
        <taxon>Magnoliopsida</taxon>
        <taxon>eudicotyledons</taxon>
        <taxon>Gunneridae</taxon>
        <taxon>Pentapetalae</taxon>
        <taxon>rosids</taxon>
        <taxon>fabids</taxon>
        <taxon>Fabales</taxon>
        <taxon>Fabaceae</taxon>
        <taxon>Papilionoideae</taxon>
        <taxon>50 kb inversion clade</taxon>
        <taxon>NPAAA clade</taxon>
        <taxon>Hologalegina</taxon>
        <taxon>IRL clade</taxon>
        <taxon>Trifolieae</taxon>
        <taxon>Trifolium</taxon>
    </lineage>
</organism>
<dbReference type="EMBL" id="CASHSV030000109">
    <property type="protein sequence ID" value="CAJ2648186.1"/>
    <property type="molecule type" value="Genomic_DNA"/>
</dbReference>
<evidence type="ECO:0000313" key="1">
    <source>
        <dbReference type="EMBL" id="CAJ2648186.1"/>
    </source>
</evidence>
<sequence length="385" mass="43860">MRKGKIYSQFEIILFFDNLKCYQPKKEDSSLEGKMFKNFGTSILVPSVQELAKQPIIEVPERYLQPNQDPVVVSNTTSLQQVPVIDLSKLLSEDATELEKFDHACKEWGFFQLINHGVDPTLVENIKIGVGEFLTLPAEEKKKLLQTSDDMEGFGQLFVTSENQKLEWADLFYTTTLPSHGRNPRLFPNIPQPFRDNLDTYCLEMKKVCITIIKHMEKALKVEPNEILEVLDDMVQSMRMNYYPPCPQPENVIGLNPHSDSGVLTILLQANDIEGLQIRKDGQWISIKPLTNTFVVNIGDVLEIITNGIYRSIEHRAIVNSKKERISVASFQNANMSKVIGPTPGLVTDERPALFKTITVEEYFKVFFSNELKGKSCLDVMRIQN</sequence>
<gene>
    <name evidence="1" type="ORF">MILVUS5_LOCUS16573</name>
</gene>
<keyword evidence="2" id="KW-1185">Reference proteome</keyword>